<dbReference type="PROSITE" id="PS50005">
    <property type="entry name" value="TPR"/>
    <property type="match status" value="1"/>
</dbReference>
<dbReference type="Proteomes" id="UP000189956">
    <property type="component" value="Unassembled WGS sequence"/>
</dbReference>
<dbReference type="InterPro" id="IPR011990">
    <property type="entry name" value="TPR-like_helical_dom_sf"/>
</dbReference>
<proteinExistence type="predicted"/>
<dbReference type="SUPFAM" id="SSF48452">
    <property type="entry name" value="TPR-like"/>
    <property type="match status" value="1"/>
</dbReference>
<protein>
    <submittedName>
        <fullName evidence="3">Uncharacterized protein</fullName>
    </submittedName>
</protein>
<gene>
    <name evidence="3" type="ORF">SAMN02745205_00226</name>
</gene>
<dbReference type="EMBL" id="FUWL01000003">
    <property type="protein sequence ID" value="SJZ32024.1"/>
    <property type="molecule type" value="Genomic_DNA"/>
</dbReference>
<dbReference type="InterPro" id="IPR019734">
    <property type="entry name" value="TPR_rpt"/>
</dbReference>
<evidence type="ECO:0000313" key="3">
    <source>
        <dbReference type="EMBL" id="SJZ32024.1"/>
    </source>
</evidence>
<dbReference type="Gene3D" id="1.25.40.10">
    <property type="entry name" value="Tetratricopeptide repeat domain"/>
    <property type="match status" value="1"/>
</dbReference>
<sequence>MFTLGMNIMKQKTFTKILLATALVMVFAACSSLKPFDAKYVKVEPQPLVVKGGKVPARITLDIPAKWFHKKAEVRVTPVLRYAGGEAQGTTYTFQGEKVRGNGVTIAYKQGGKQTITSEFDYIPAMQQSDLYLTFEARIGKKTVKLPAVKVGEGVIATEQIASHKYATASIAPDMFQRIIKEKHDADIKFLIQQAGLRSGELNKAAIKEWKERVKAADKAANQNVDIEVQAYASPDGGYDLNERLAAQREKNTSSYVKRTLKQNKVDAPVNALYTAQDWEGFKTLVEQSNIQDKDLVLRVLSMYPDPEVREREIKNISSVFRQLADDILPQLRRSRLIANVEIIGKSDEELARMGRQTPDQLNVEELLYSATLFDDDATKKEIYTSATRIYPEDSRAYNNLGTLAYRAGDMKAAFEHFHKAAMIAGKTGKPNGSTLMNMALLSVGEGKLSDAEQLLGKAGNVAELSSAMGLLYVRQGKYAEAASLLADEASNNAVVAQILNNDYNKALDLLSKIKTPDATTHYLKAIIGARTAQTDLVRDGIATAVKMDPSMAKTIAQDREFAKYVGQDFFRTLVR</sequence>
<keyword evidence="2" id="KW-0732">Signal</keyword>
<feature type="repeat" description="TPR" evidence="1">
    <location>
        <begin position="395"/>
        <end position="428"/>
    </location>
</feature>
<feature type="chain" id="PRO_5012165174" evidence="2">
    <location>
        <begin position="29"/>
        <end position="576"/>
    </location>
</feature>
<reference evidence="3 4" key="1">
    <citation type="submission" date="2017-02" db="EMBL/GenBank/DDBJ databases">
        <authorList>
            <person name="Peterson S.W."/>
        </authorList>
    </citation>
    <scope>NUCLEOTIDE SEQUENCE [LARGE SCALE GENOMIC DNA]</scope>
    <source>
        <strain evidence="3 4">ATCC 700135</strain>
    </source>
</reference>
<organism evidence="3 4">
    <name type="scientific">Porphyromonas cangingivalis</name>
    <dbReference type="NCBI Taxonomy" id="36874"/>
    <lineage>
        <taxon>Bacteria</taxon>
        <taxon>Pseudomonadati</taxon>
        <taxon>Bacteroidota</taxon>
        <taxon>Bacteroidia</taxon>
        <taxon>Bacteroidales</taxon>
        <taxon>Porphyromonadaceae</taxon>
        <taxon>Porphyromonas</taxon>
    </lineage>
</organism>
<keyword evidence="1" id="KW-0802">TPR repeat</keyword>
<name>A0A1T4JPC4_PORCN</name>
<dbReference type="AlphaFoldDB" id="A0A1T4JPC4"/>
<evidence type="ECO:0000256" key="2">
    <source>
        <dbReference type="SAM" id="SignalP"/>
    </source>
</evidence>
<evidence type="ECO:0000256" key="1">
    <source>
        <dbReference type="PROSITE-ProRule" id="PRU00339"/>
    </source>
</evidence>
<accession>A0A1T4JPC4</accession>
<evidence type="ECO:0000313" key="4">
    <source>
        <dbReference type="Proteomes" id="UP000189956"/>
    </source>
</evidence>
<feature type="signal peptide" evidence="2">
    <location>
        <begin position="1"/>
        <end position="28"/>
    </location>
</feature>